<dbReference type="EMBL" id="JABSNM010000007">
    <property type="protein sequence ID" value="NRT56181.1"/>
    <property type="molecule type" value="Genomic_DNA"/>
</dbReference>
<comment type="caution">
    <text evidence="2">The sequence shown here is derived from an EMBL/GenBank/DDBJ whole genome shotgun (WGS) entry which is preliminary data.</text>
</comment>
<feature type="compositionally biased region" description="Pro residues" evidence="1">
    <location>
        <begin position="278"/>
        <end position="287"/>
    </location>
</feature>
<proteinExistence type="predicted"/>
<gene>
    <name evidence="2" type="ORF">HNQ01_001917</name>
</gene>
<keyword evidence="3" id="KW-1185">Reference proteome</keyword>
<evidence type="ECO:0000256" key="1">
    <source>
        <dbReference type="SAM" id="MobiDB-lite"/>
    </source>
</evidence>
<sequence length="287" mass="31426">MTMFKALQKLQKMFGSRPQDEPDSRLLDGWAHSRGHQLKRVRRGEGRVVEFECTGIPARLEWGPSQRAYIRGHELRIRLDAGLPGQMEMMIMSRRLAQQLGGEAYQTLTSAHQTGIDADLPEEVRWLSMLEKVAVPSSAAGYVLMSSSPVHARRWLDGDLLSRVSRAANLWLGESAPLVLMTLRGRVHLRTEAGSLEPEMLDGARSLAEAAMLSARQALQRPVDEPDAPAPAPARPGISAVTKGGRIGAMGPPSGFENPSVLELPMDSDMMAMSMPAPTQPPPTPRR</sequence>
<organism evidence="2 3">
    <name type="scientific">Sphaerotilus uruguayifluvii</name>
    <dbReference type="NCBI Taxonomy" id="2735897"/>
    <lineage>
        <taxon>Bacteria</taxon>
        <taxon>Pseudomonadati</taxon>
        <taxon>Pseudomonadota</taxon>
        <taxon>Betaproteobacteria</taxon>
        <taxon>Burkholderiales</taxon>
        <taxon>Sphaerotilaceae</taxon>
        <taxon>Sphaerotilus</taxon>
    </lineage>
</organism>
<protein>
    <submittedName>
        <fullName evidence="2">Uncharacterized protein</fullName>
    </submittedName>
</protein>
<evidence type="ECO:0000313" key="2">
    <source>
        <dbReference type="EMBL" id="NRT56181.1"/>
    </source>
</evidence>
<name>A0ABX2G334_9BURK</name>
<evidence type="ECO:0000313" key="3">
    <source>
        <dbReference type="Proteomes" id="UP001516061"/>
    </source>
</evidence>
<dbReference type="Proteomes" id="UP001516061">
    <property type="component" value="Unassembled WGS sequence"/>
</dbReference>
<reference evidence="2 3" key="1">
    <citation type="submission" date="2020-05" db="EMBL/GenBank/DDBJ databases">
        <title>Genomic Encyclopedia of Type Strains, Phase IV (KMG-V): Genome sequencing to study the core and pangenomes of soil and plant-associated prokaryotes.</title>
        <authorList>
            <person name="Whitman W."/>
        </authorList>
    </citation>
    <scope>NUCLEOTIDE SEQUENCE [LARGE SCALE GENOMIC DNA]</scope>
    <source>
        <strain evidence="2 3">C29</strain>
    </source>
</reference>
<feature type="region of interest" description="Disordered" evidence="1">
    <location>
        <begin position="219"/>
        <end position="287"/>
    </location>
</feature>
<accession>A0ABX2G334</accession>
<feature type="compositionally biased region" description="Low complexity" evidence="1">
    <location>
        <begin position="265"/>
        <end position="277"/>
    </location>
</feature>